<dbReference type="Pfam" id="PF00612">
    <property type="entry name" value="IQ"/>
    <property type="match status" value="2"/>
</dbReference>
<sequence>RVHAATTLQSYFRGLIARREFHREYVLIVKLQSWWKGCLARERAAKTQQQLLDLRSRMEKSAAANVDESRRLINRLIAAVSELLSQKSVSNILHTCATLDMATELSQRCCEELAAAGAVAVLLELIRSVSRSVPDQQVLRHALSTLRNLARYPHLAHQLIQTPHCIQTVAIEFLKNKEEGYFIASELLKRLCRNPAGAKKLRGSSAILKRLNNL</sequence>
<keyword evidence="4" id="KW-0112">Calmodulin-binding</keyword>
<dbReference type="Gene3D" id="1.25.10.10">
    <property type="entry name" value="Leucine-rich Repeat Variant"/>
    <property type="match status" value="1"/>
</dbReference>
<comment type="subcellular location">
    <subcellularLocation>
        <location evidence="1">Cytoplasm</location>
    </subcellularLocation>
</comment>
<dbReference type="InterPro" id="IPR051185">
    <property type="entry name" value="ASPM"/>
</dbReference>
<evidence type="ECO:0000256" key="2">
    <source>
        <dbReference type="ARBA" id="ARBA00022490"/>
    </source>
</evidence>
<dbReference type="Gene3D" id="1.20.5.190">
    <property type="match status" value="1"/>
</dbReference>
<dbReference type="InterPro" id="IPR000048">
    <property type="entry name" value="IQ_motif_EF-hand-BS"/>
</dbReference>
<dbReference type="PANTHER" id="PTHR22706:SF1">
    <property type="entry name" value="ASSEMBLY FACTOR FOR SPINDLE MICROTUBULES"/>
    <property type="match status" value="1"/>
</dbReference>
<dbReference type="GO" id="GO:0000278">
    <property type="term" value="P:mitotic cell cycle"/>
    <property type="evidence" value="ECO:0007669"/>
    <property type="project" value="TreeGrafter"/>
</dbReference>
<gene>
    <name evidence="6" type="ORF">M569_16872</name>
</gene>
<evidence type="ECO:0000313" key="7">
    <source>
        <dbReference type="Proteomes" id="UP000015453"/>
    </source>
</evidence>
<dbReference type="SMART" id="SM00185">
    <property type="entry name" value="ARM"/>
    <property type="match status" value="1"/>
</dbReference>
<organism evidence="6 7">
    <name type="scientific">Genlisea aurea</name>
    <dbReference type="NCBI Taxonomy" id="192259"/>
    <lineage>
        <taxon>Eukaryota</taxon>
        <taxon>Viridiplantae</taxon>
        <taxon>Streptophyta</taxon>
        <taxon>Embryophyta</taxon>
        <taxon>Tracheophyta</taxon>
        <taxon>Spermatophyta</taxon>
        <taxon>Magnoliopsida</taxon>
        <taxon>eudicotyledons</taxon>
        <taxon>Gunneridae</taxon>
        <taxon>Pentapetalae</taxon>
        <taxon>asterids</taxon>
        <taxon>lamiids</taxon>
        <taxon>Lamiales</taxon>
        <taxon>Lentibulariaceae</taxon>
        <taxon>Genlisea</taxon>
    </lineage>
</organism>
<keyword evidence="3" id="KW-0677">Repeat</keyword>
<comment type="caution">
    <text evidence="6">The sequence shown here is derived from an EMBL/GenBank/DDBJ whole genome shotgun (WGS) entry which is preliminary data.</text>
</comment>
<dbReference type="PANTHER" id="PTHR22706">
    <property type="entry name" value="ASSEMBLY FACTOR FOR SPINDLE MICROTUBULES"/>
    <property type="match status" value="1"/>
</dbReference>
<feature type="non-terminal residue" evidence="6">
    <location>
        <position position="214"/>
    </location>
</feature>
<dbReference type="GO" id="GO:0051295">
    <property type="term" value="P:establishment of meiotic spindle localization"/>
    <property type="evidence" value="ECO:0007669"/>
    <property type="project" value="TreeGrafter"/>
</dbReference>
<accession>S8BUA7</accession>
<dbReference type="SMART" id="SM00015">
    <property type="entry name" value="IQ"/>
    <property type="match status" value="2"/>
</dbReference>
<evidence type="ECO:0000256" key="1">
    <source>
        <dbReference type="ARBA" id="ARBA00004496"/>
    </source>
</evidence>
<name>S8BUA7_9LAMI</name>
<dbReference type="OrthoDB" id="1723707at2759"/>
<dbReference type="EMBL" id="AUSU01009688">
    <property type="protein sequence ID" value="EPS57944.1"/>
    <property type="molecule type" value="Genomic_DNA"/>
</dbReference>
<keyword evidence="7" id="KW-1185">Reference proteome</keyword>
<keyword evidence="2" id="KW-0963">Cytoplasm</keyword>
<dbReference type="GO" id="GO:0007051">
    <property type="term" value="P:spindle organization"/>
    <property type="evidence" value="ECO:0007669"/>
    <property type="project" value="TreeGrafter"/>
</dbReference>
<dbReference type="Proteomes" id="UP000015453">
    <property type="component" value="Unassembled WGS sequence"/>
</dbReference>
<dbReference type="Pfam" id="PF00514">
    <property type="entry name" value="Arm"/>
    <property type="match status" value="1"/>
</dbReference>
<feature type="non-terminal residue" evidence="6">
    <location>
        <position position="1"/>
    </location>
</feature>
<dbReference type="PROSITE" id="PS50096">
    <property type="entry name" value="IQ"/>
    <property type="match status" value="2"/>
</dbReference>
<evidence type="ECO:0000313" key="6">
    <source>
        <dbReference type="EMBL" id="EPS57944.1"/>
    </source>
</evidence>
<reference evidence="6 7" key="1">
    <citation type="journal article" date="2013" name="BMC Genomics">
        <title>The miniature genome of a carnivorous plant Genlisea aurea contains a low number of genes and short non-coding sequences.</title>
        <authorList>
            <person name="Leushkin E.V."/>
            <person name="Sutormin R.A."/>
            <person name="Nabieva E.R."/>
            <person name="Penin A.A."/>
            <person name="Kondrashov A.S."/>
            <person name="Logacheva M.D."/>
        </authorList>
    </citation>
    <scope>NUCLEOTIDE SEQUENCE [LARGE SCALE GENOMIC DNA]</scope>
</reference>
<evidence type="ECO:0000256" key="4">
    <source>
        <dbReference type="ARBA" id="ARBA00022860"/>
    </source>
</evidence>
<evidence type="ECO:0000256" key="3">
    <source>
        <dbReference type="ARBA" id="ARBA00022737"/>
    </source>
</evidence>
<protein>
    <submittedName>
        <fullName evidence="6">Uncharacterized protein</fullName>
    </submittedName>
</protein>
<evidence type="ECO:0000256" key="5">
    <source>
        <dbReference type="PROSITE-ProRule" id="PRU00259"/>
    </source>
</evidence>
<dbReference type="GO" id="GO:0005516">
    <property type="term" value="F:calmodulin binding"/>
    <property type="evidence" value="ECO:0007669"/>
    <property type="project" value="UniProtKB-KW"/>
</dbReference>
<dbReference type="AlphaFoldDB" id="S8BUA7"/>
<dbReference type="GO" id="GO:0005737">
    <property type="term" value="C:cytoplasm"/>
    <property type="evidence" value="ECO:0007669"/>
    <property type="project" value="UniProtKB-SubCell"/>
</dbReference>
<dbReference type="InterPro" id="IPR016024">
    <property type="entry name" value="ARM-type_fold"/>
</dbReference>
<dbReference type="PROSITE" id="PS50176">
    <property type="entry name" value="ARM_REPEAT"/>
    <property type="match status" value="1"/>
</dbReference>
<proteinExistence type="predicted"/>
<feature type="repeat" description="ARM" evidence="5">
    <location>
        <begin position="117"/>
        <end position="150"/>
    </location>
</feature>
<dbReference type="InterPro" id="IPR011989">
    <property type="entry name" value="ARM-like"/>
</dbReference>
<dbReference type="GO" id="GO:0000922">
    <property type="term" value="C:spindle pole"/>
    <property type="evidence" value="ECO:0007669"/>
    <property type="project" value="TreeGrafter"/>
</dbReference>
<dbReference type="InterPro" id="IPR000225">
    <property type="entry name" value="Armadillo"/>
</dbReference>
<dbReference type="SUPFAM" id="SSF48371">
    <property type="entry name" value="ARM repeat"/>
    <property type="match status" value="1"/>
</dbReference>